<dbReference type="OrthoDB" id="9814548at2"/>
<keyword evidence="5 6" id="KW-0413">Isomerase</keyword>
<accession>A0A3N4PNM3</accession>
<organism evidence="10 11">
    <name type="scientific">Chitinophaga lutea</name>
    <dbReference type="NCBI Taxonomy" id="2488634"/>
    <lineage>
        <taxon>Bacteria</taxon>
        <taxon>Pseudomonadati</taxon>
        <taxon>Bacteroidota</taxon>
        <taxon>Chitinophagia</taxon>
        <taxon>Chitinophagales</taxon>
        <taxon>Chitinophagaceae</taxon>
        <taxon>Chitinophaga</taxon>
    </lineage>
</organism>
<evidence type="ECO:0000256" key="8">
    <source>
        <dbReference type="SAM" id="SignalP"/>
    </source>
</evidence>
<evidence type="ECO:0000313" key="11">
    <source>
        <dbReference type="Proteomes" id="UP000278351"/>
    </source>
</evidence>
<dbReference type="GO" id="GO:0006457">
    <property type="term" value="P:protein folding"/>
    <property type="evidence" value="ECO:0007669"/>
    <property type="project" value="InterPro"/>
</dbReference>
<evidence type="ECO:0000256" key="5">
    <source>
        <dbReference type="ARBA" id="ARBA00023235"/>
    </source>
</evidence>
<dbReference type="EMBL" id="RPDH01000002">
    <property type="protein sequence ID" value="RPE09405.1"/>
    <property type="molecule type" value="Genomic_DNA"/>
</dbReference>
<dbReference type="FunFam" id="3.10.50.40:FF:000045">
    <property type="entry name" value="Peptidyl-prolyl cis-trans isomerase"/>
    <property type="match status" value="1"/>
</dbReference>
<evidence type="ECO:0000256" key="3">
    <source>
        <dbReference type="ARBA" id="ARBA00022729"/>
    </source>
</evidence>
<dbReference type="AlphaFoldDB" id="A0A3N4PNM3"/>
<dbReference type="RefSeq" id="WP_123848402.1">
    <property type="nucleotide sequence ID" value="NZ_RPDH01000002.1"/>
</dbReference>
<comment type="similarity">
    <text evidence="2 7">Belongs to the FKBP-type PPIase family.</text>
</comment>
<keyword evidence="3 8" id="KW-0732">Signal</keyword>
<dbReference type="InterPro" id="IPR036944">
    <property type="entry name" value="PPIase_FKBP_N_sf"/>
</dbReference>
<dbReference type="GO" id="GO:0003755">
    <property type="term" value="F:peptidyl-prolyl cis-trans isomerase activity"/>
    <property type="evidence" value="ECO:0007669"/>
    <property type="project" value="UniProtKB-UniRule"/>
</dbReference>
<dbReference type="Pfam" id="PF01346">
    <property type="entry name" value="FKBP_N"/>
    <property type="match status" value="1"/>
</dbReference>
<comment type="catalytic activity">
    <reaction evidence="1 6 7">
        <text>[protein]-peptidylproline (omega=180) = [protein]-peptidylproline (omega=0)</text>
        <dbReference type="Rhea" id="RHEA:16237"/>
        <dbReference type="Rhea" id="RHEA-COMP:10747"/>
        <dbReference type="Rhea" id="RHEA-COMP:10748"/>
        <dbReference type="ChEBI" id="CHEBI:83833"/>
        <dbReference type="ChEBI" id="CHEBI:83834"/>
        <dbReference type="EC" id="5.2.1.8"/>
    </reaction>
</comment>
<dbReference type="EC" id="5.2.1.8" evidence="7"/>
<feature type="chain" id="PRO_5018114921" description="Peptidyl-prolyl cis-trans isomerase" evidence="8">
    <location>
        <begin position="19"/>
        <end position="238"/>
    </location>
</feature>
<dbReference type="SUPFAM" id="SSF54534">
    <property type="entry name" value="FKBP-like"/>
    <property type="match status" value="1"/>
</dbReference>
<keyword evidence="4 6" id="KW-0697">Rotamase</keyword>
<dbReference type="PANTHER" id="PTHR43811:SF19">
    <property type="entry name" value="39 KDA FK506-BINDING NUCLEAR PROTEIN"/>
    <property type="match status" value="1"/>
</dbReference>
<dbReference type="PROSITE" id="PS50059">
    <property type="entry name" value="FKBP_PPIASE"/>
    <property type="match status" value="1"/>
</dbReference>
<evidence type="ECO:0000259" key="9">
    <source>
        <dbReference type="PROSITE" id="PS50059"/>
    </source>
</evidence>
<sequence length="238" mass="25713">MIRKCLFIGALSVLTAQAAFSQKKQTAAPKPLLRTQLDSVSYTIGNDLGQMLKGQGLDSLNLKLLFKAIEDHYTGKTPVLSADQGTTLVRDYILNKNKVEGEKFLAKNKTKPGVVTLPSGLQYQVLKTGTGPKPTLNDKVKVHYHGMLIDGTTFDSSIDRGEPITLPVTGVIKGWTEALLLMPVGSKWKLFIPSQLAYGERAAGPKIKPNSALVFDVELLSIEAATPAETQPAAPVKE</sequence>
<feature type="signal peptide" evidence="8">
    <location>
        <begin position="1"/>
        <end position="18"/>
    </location>
</feature>
<name>A0A3N4PNM3_9BACT</name>
<evidence type="ECO:0000256" key="1">
    <source>
        <dbReference type="ARBA" id="ARBA00000971"/>
    </source>
</evidence>
<dbReference type="InterPro" id="IPR000774">
    <property type="entry name" value="PPIase_FKBP_N"/>
</dbReference>
<proteinExistence type="inferred from homology"/>
<dbReference type="InterPro" id="IPR046357">
    <property type="entry name" value="PPIase_dom_sf"/>
</dbReference>
<evidence type="ECO:0000256" key="2">
    <source>
        <dbReference type="ARBA" id="ARBA00006577"/>
    </source>
</evidence>
<protein>
    <recommendedName>
        <fullName evidence="7">Peptidyl-prolyl cis-trans isomerase</fullName>
        <ecNumber evidence="7">5.2.1.8</ecNumber>
    </recommendedName>
</protein>
<dbReference type="Pfam" id="PF00254">
    <property type="entry name" value="FKBP_C"/>
    <property type="match status" value="1"/>
</dbReference>
<evidence type="ECO:0000313" key="10">
    <source>
        <dbReference type="EMBL" id="RPE09405.1"/>
    </source>
</evidence>
<reference evidence="10 11" key="1">
    <citation type="submission" date="2018-11" db="EMBL/GenBank/DDBJ databases">
        <title>Chitinophaga lutea sp.nov., isolate from arsenic contaminated soil.</title>
        <authorList>
            <person name="Zong Y."/>
        </authorList>
    </citation>
    <scope>NUCLEOTIDE SEQUENCE [LARGE SCALE GENOMIC DNA]</scope>
    <source>
        <strain evidence="10 11">ZY74</strain>
    </source>
</reference>
<dbReference type="Gene3D" id="3.10.50.40">
    <property type="match status" value="1"/>
</dbReference>
<dbReference type="InterPro" id="IPR001179">
    <property type="entry name" value="PPIase_FKBP_dom"/>
</dbReference>
<comment type="caution">
    <text evidence="10">The sequence shown here is derived from an EMBL/GenBank/DDBJ whole genome shotgun (WGS) entry which is preliminary data.</text>
</comment>
<dbReference type="Proteomes" id="UP000278351">
    <property type="component" value="Unassembled WGS sequence"/>
</dbReference>
<evidence type="ECO:0000256" key="4">
    <source>
        <dbReference type="ARBA" id="ARBA00023110"/>
    </source>
</evidence>
<dbReference type="PANTHER" id="PTHR43811">
    <property type="entry name" value="FKBP-TYPE PEPTIDYL-PROLYL CIS-TRANS ISOMERASE FKPA"/>
    <property type="match status" value="1"/>
</dbReference>
<gene>
    <name evidence="10" type="ORF">EGT74_20640</name>
</gene>
<keyword evidence="11" id="KW-1185">Reference proteome</keyword>
<dbReference type="Gene3D" id="1.10.287.460">
    <property type="entry name" value="Peptidyl-prolyl cis-trans isomerase, FKBP-type, N-terminal domain"/>
    <property type="match status" value="1"/>
</dbReference>
<evidence type="ECO:0000256" key="7">
    <source>
        <dbReference type="RuleBase" id="RU003915"/>
    </source>
</evidence>
<evidence type="ECO:0000256" key="6">
    <source>
        <dbReference type="PROSITE-ProRule" id="PRU00277"/>
    </source>
</evidence>
<feature type="domain" description="PPIase FKBP-type" evidence="9">
    <location>
        <begin position="137"/>
        <end position="223"/>
    </location>
</feature>